<dbReference type="KEGG" id="ibu:IB211_00262"/>
<gene>
    <name evidence="2" type="ORF">IB211_00262</name>
</gene>
<proteinExistence type="predicted"/>
<evidence type="ECO:0000256" key="1">
    <source>
        <dbReference type="SAM" id="Phobius"/>
    </source>
</evidence>
<dbReference type="EMBL" id="CP011307">
    <property type="protein sequence ID" value="ALP92658.1"/>
    <property type="molecule type" value="Genomic_DNA"/>
</dbReference>
<keyword evidence="1" id="KW-0472">Membrane</keyword>
<evidence type="ECO:0000313" key="2">
    <source>
        <dbReference type="EMBL" id="ALP92658.1"/>
    </source>
</evidence>
<evidence type="ECO:0000313" key="3">
    <source>
        <dbReference type="Proteomes" id="UP000064844"/>
    </source>
</evidence>
<reference evidence="2 3" key="1">
    <citation type="journal article" date="2015" name="Nat. Commun.">
        <title>Production of butyrate from lysine and the Amadori product fructoselysine by a human gut commensal.</title>
        <authorList>
            <person name="Bui T.P."/>
            <person name="Ritari J."/>
            <person name="Boeren S."/>
            <person name="de Waard P."/>
            <person name="Plugge C.M."/>
            <person name="de Vos W.M."/>
        </authorList>
    </citation>
    <scope>NUCLEOTIDE SEQUENCE [LARGE SCALE GENOMIC DNA]</scope>
    <source>
        <strain evidence="2 3">AF211</strain>
    </source>
</reference>
<keyword evidence="1" id="KW-0812">Transmembrane</keyword>
<name>A0A0S2W095_9FIRM</name>
<accession>A0A0S2W095</accession>
<dbReference type="STRING" id="1297617.IB211_00262"/>
<dbReference type="AlphaFoldDB" id="A0A0S2W095"/>
<dbReference type="Proteomes" id="UP000064844">
    <property type="component" value="Chromosome"/>
</dbReference>
<feature type="transmembrane region" description="Helical" evidence="1">
    <location>
        <begin position="6"/>
        <end position="27"/>
    </location>
</feature>
<reference evidence="3" key="2">
    <citation type="submission" date="2015-04" db="EMBL/GenBank/DDBJ databases">
        <title>A butyrogenic pathway from the amino acid lysine in a human gut commensal.</title>
        <authorList>
            <person name="de Vos W.M."/>
            <person name="Bui N.T.P."/>
            <person name="Plugge C.M."/>
            <person name="Ritari J."/>
        </authorList>
    </citation>
    <scope>NUCLEOTIDE SEQUENCE [LARGE SCALE GENOMIC DNA]</scope>
    <source>
        <strain evidence="3">AF211</strain>
    </source>
</reference>
<protein>
    <submittedName>
        <fullName evidence="2">Uncharacterized protein</fullName>
    </submittedName>
</protein>
<keyword evidence="3" id="KW-1185">Reference proteome</keyword>
<keyword evidence="1" id="KW-1133">Transmembrane helix</keyword>
<sequence length="52" mass="5412">MGMTLYSNLFMGGAFVPILSLFVAELLSHGGKCCTMGGAPGFRDALPGFSLQ</sequence>
<organism evidence="2 3">
    <name type="scientific">Intestinimonas butyriciproducens</name>
    <dbReference type="NCBI Taxonomy" id="1297617"/>
    <lineage>
        <taxon>Bacteria</taxon>
        <taxon>Bacillati</taxon>
        <taxon>Bacillota</taxon>
        <taxon>Clostridia</taxon>
        <taxon>Eubacteriales</taxon>
        <taxon>Intestinimonas</taxon>
    </lineage>
</organism>